<dbReference type="EMBL" id="CAJOBC010001095">
    <property type="protein sequence ID" value="CAF3655083.1"/>
    <property type="molecule type" value="Genomic_DNA"/>
</dbReference>
<dbReference type="OrthoDB" id="2142040at2759"/>
<dbReference type="EMBL" id="CAJOBA010000576">
    <property type="protein sequence ID" value="CAF3542413.1"/>
    <property type="molecule type" value="Genomic_DNA"/>
</dbReference>
<feature type="region of interest" description="Disordered" evidence="1">
    <location>
        <begin position="573"/>
        <end position="592"/>
    </location>
</feature>
<feature type="domain" description="VWFA" evidence="2">
    <location>
        <begin position="78"/>
        <end position="265"/>
    </location>
</feature>
<dbReference type="AlphaFoldDB" id="A0A813X7Q3"/>
<reference evidence="4" key="1">
    <citation type="submission" date="2021-02" db="EMBL/GenBank/DDBJ databases">
        <authorList>
            <person name="Nowell W R."/>
        </authorList>
    </citation>
    <scope>NUCLEOTIDE SEQUENCE</scope>
</reference>
<evidence type="ECO:0000256" key="1">
    <source>
        <dbReference type="SAM" id="MobiDB-lite"/>
    </source>
</evidence>
<dbReference type="Proteomes" id="UP000663829">
    <property type="component" value="Unassembled WGS sequence"/>
</dbReference>
<keyword evidence="7" id="KW-1185">Reference proteome</keyword>
<evidence type="ECO:0000313" key="6">
    <source>
        <dbReference type="EMBL" id="CAF3655083.1"/>
    </source>
</evidence>
<dbReference type="InterPro" id="IPR036465">
    <property type="entry name" value="vWFA_dom_sf"/>
</dbReference>
<dbReference type="EMBL" id="CAJNOQ010001095">
    <property type="protein sequence ID" value="CAF0867634.1"/>
    <property type="molecule type" value="Genomic_DNA"/>
</dbReference>
<dbReference type="Proteomes" id="UP000677228">
    <property type="component" value="Unassembled WGS sequence"/>
</dbReference>
<proteinExistence type="predicted"/>
<evidence type="ECO:0000313" key="3">
    <source>
        <dbReference type="EMBL" id="CAF0762515.1"/>
    </source>
</evidence>
<dbReference type="EMBL" id="CAJNOK010000576">
    <property type="protein sequence ID" value="CAF0762515.1"/>
    <property type="molecule type" value="Genomic_DNA"/>
</dbReference>
<comment type="caution">
    <text evidence="4">The sequence shown here is derived from an EMBL/GenBank/DDBJ whole genome shotgun (WGS) entry which is preliminary data.</text>
</comment>
<accession>A0A813X7Q3</accession>
<dbReference type="Proteomes" id="UP000682733">
    <property type="component" value="Unassembled WGS sequence"/>
</dbReference>
<protein>
    <recommendedName>
        <fullName evidence="2">VWFA domain-containing protein</fullName>
    </recommendedName>
</protein>
<feature type="domain" description="VWFA" evidence="2">
    <location>
        <begin position="351"/>
        <end position="541"/>
    </location>
</feature>
<evidence type="ECO:0000259" key="2">
    <source>
        <dbReference type="SMART" id="SM00327"/>
    </source>
</evidence>
<sequence>MYNSSSQQYESAPPPPYQAVDTTQVTLNNVGRVNSLQTQQYNANYYTTSEDRMQLFQQLVGRYEINREFATKLRGLEGYEIVFICDDSGSMNTPLGDITGPFDRLPTRWDELKQTVSIVVDIASVLDPDGVDIYFLNREPMFHVKHSSELIPTFAVPPQGPTPIVSVLRQVLADKKAEVQERKLLILLATDGVPTDMDGKRDTRSLEQLLRYGRNPINRIPVTFIACTDDDECIGYLNKWDKNIEYVDVVDDYRNEKKEIQNVQGRDFPFSFGDYVVKILMGSVDPWFDDLDEKKDIIPAQQQHGGFNSVGHQYPNYQPTTVDDRMSKFQDIVNRYEINREFATRLRNLEGYEVVFIVDDSGSMNTPLGDITSPFDRKPSRWDELKQTVSIVVDIASVLDPDGVDIYFLNREPQFHVKHSSELVPTFAVPPAGLTPIVPVLRKVLYDKQAEIQERKLLILLATDGAPTDESGHQDVKMLEHVLRHERNPINRIPVTFIACTDDDDCIGYLNKWDKNIPYVDVIDDYKNERQEIHNTQGRNFPFSFGDYVVKILMGSVDSWFDGLDERRVNISGPVTSDQHGKKSKKKGCTII</sequence>
<dbReference type="Gene3D" id="3.40.50.410">
    <property type="entry name" value="von Willebrand factor, type A domain"/>
    <property type="match status" value="2"/>
</dbReference>
<dbReference type="SMART" id="SM00327">
    <property type="entry name" value="VWA"/>
    <property type="match status" value="2"/>
</dbReference>
<gene>
    <name evidence="4" type="ORF">GPM918_LOCUS6926</name>
    <name evidence="3" type="ORF">OVA965_LOCUS2633</name>
    <name evidence="6" type="ORF">SRO942_LOCUS6926</name>
    <name evidence="5" type="ORF">TMI583_LOCUS2633</name>
</gene>
<evidence type="ECO:0000313" key="4">
    <source>
        <dbReference type="EMBL" id="CAF0867634.1"/>
    </source>
</evidence>
<name>A0A813X7Q3_9BILA</name>
<dbReference type="PANTHER" id="PTHR34706:SF1">
    <property type="entry name" value="VWFA DOMAIN-CONTAINING PROTEIN"/>
    <property type="match status" value="1"/>
</dbReference>
<dbReference type="PANTHER" id="PTHR34706">
    <property type="entry name" value="SLR1338 PROTEIN"/>
    <property type="match status" value="1"/>
</dbReference>
<dbReference type="SUPFAM" id="SSF53300">
    <property type="entry name" value="vWA-like"/>
    <property type="match status" value="2"/>
</dbReference>
<feature type="compositionally biased region" description="Basic residues" evidence="1">
    <location>
        <begin position="582"/>
        <end position="592"/>
    </location>
</feature>
<dbReference type="Proteomes" id="UP000681722">
    <property type="component" value="Unassembled WGS sequence"/>
</dbReference>
<evidence type="ECO:0000313" key="7">
    <source>
        <dbReference type="Proteomes" id="UP000663829"/>
    </source>
</evidence>
<organism evidence="4 7">
    <name type="scientific">Didymodactylos carnosus</name>
    <dbReference type="NCBI Taxonomy" id="1234261"/>
    <lineage>
        <taxon>Eukaryota</taxon>
        <taxon>Metazoa</taxon>
        <taxon>Spiralia</taxon>
        <taxon>Gnathifera</taxon>
        <taxon>Rotifera</taxon>
        <taxon>Eurotatoria</taxon>
        <taxon>Bdelloidea</taxon>
        <taxon>Philodinida</taxon>
        <taxon>Philodinidae</taxon>
        <taxon>Didymodactylos</taxon>
    </lineage>
</organism>
<dbReference type="InterPro" id="IPR002035">
    <property type="entry name" value="VWF_A"/>
</dbReference>
<evidence type="ECO:0000313" key="5">
    <source>
        <dbReference type="EMBL" id="CAF3542413.1"/>
    </source>
</evidence>